<reference evidence="2 3" key="1">
    <citation type="submission" date="2024-01" db="EMBL/GenBank/DDBJ databases">
        <title>A draft genome for a cacao thread blight-causing isolate of Paramarasmius palmivorus.</title>
        <authorList>
            <person name="Baruah I.K."/>
            <person name="Bukari Y."/>
            <person name="Amoako-Attah I."/>
            <person name="Meinhardt L.W."/>
            <person name="Bailey B.A."/>
            <person name="Cohen S.P."/>
        </authorList>
    </citation>
    <scope>NUCLEOTIDE SEQUENCE [LARGE SCALE GENOMIC DNA]</scope>
    <source>
        <strain evidence="2 3">GH-12</strain>
    </source>
</reference>
<comment type="caution">
    <text evidence="2">The sequence shown here is derived from an EMBL/GenBank/DDBJ whole genome shotgun (WGS) entry which is preliminary data.</text>
</comment>
<dbReference type="EMBL" id="JAYKXP010000308">
    <property type="protein sequence ID" value="KAK7015855.1"/>
    <property type="molecule type" value="Genomic_DNA"/>
</dbReference>
<sequence length="112" mass="12860">MSSSQSLANYDILFFDVYATLVNWEAGIYDALKPLPARYSVSSEWTLQRAIEEFMAIEVPLVQKHPHLLYRELLAKTHELLEQKLRQVSGQGPNNDDLDANRHITFGQSIQK</sequence>
<protein>
    <submittedName>
        <fullName evidence="2">Uncharacterized protein</fullName>
    </submittedName>
</protein>
<feature type="region of interest" description="Disordered" evidence="1">
    <location>
        <begin position="88"/>
        <end position="112"/>
    </location>
</feature>
<dbReference type="AlphaFoldDB" id="A0AAW0AS60"/>
<dbReference type="Gene3D" id="1.10.150.750">
    <property type="match status" value="1"/>
</dbReference>
<keyword evidence="3" id="KW-1185">Reference proteome</keyword>
<accession>A0AAW0AS60</accession>
<evidence type="ECO:0000256" key="1">
    <source>
        <dbReference type="SAM" id="MobiDB-lite"/>
    </source>
</evidence>
<evidence type="ECO:0000313" key="3">
    <source>
        <dbReference type="Proteomes" id="UP001383192"/>
    </source>
</evidence>
<proteinExistence type="predicted"/>
<organism evidence="2 3">
    <name type="scientific">Paramarasmius palmivorus</name>
    <dbReference type="NCBI Taxonomy" id="297713"/>
    <lineage>
        <taxon>Eukaryota</taxon>
        <taxon>Fungi</taxon>
        <taxon>Dikarya</taxon>
        <taxon>Basidiomycota</taxon>
        <taxon>Agaricomycotina</taxon>
        <taxon>Agaricomycetes</taxon>
        <taxon>Agaricomycetidae</taxon>
        <taxon>Agaricales</taxon>
        <taxon>Marasmiineae</taxon>
        <taxon>Marasmiaceae</taxon>
        <taxon>Paramarasmius</taxon>
    </lineage>
</organism>
<name>A0AAW0AS60_9AGAR</name>
<gene>
    <name evidence="2" type="ORF">VNI00_019037</name>
</gene>
<dbReference type="Proteomes" id="UP001383192">
    <property type="component" value="Unassembled WGS sequence"/>
</dbReference>
<evidence type="ECO:0000313" key="2">
    <source>
        <dbReference type="EMBL" id="KAK7015855.1"/>
    </source>
</evidence>